<dbReference type="EC" id="2.7.4.3" evidence="5 7"/>
<dbReference type="NCBIfam" id="TIGR01351">
    <property type="entry name" value="adk"/>
    <property type="match status" value="1"/>
</dbReference>
<dbReference type="CDD" id="cd01428">
    <property type="entry name" value="ADK"/>
    <property type="match status" value="1"/>
</dbReference>
<reference evidence="10 11" key="1">
    <citation type="submission" date="2018-12" db="EMBL/GenBank/DDBJ databases">
        <authorList>
            <person name="Chong R.A."/>
        </authorList>
    </citation>
    <scope>NUCLEOTIDE SEQUENCE [LARGE SCALE GENOMIC DNA]</scope>
    <source>
        <strain evidence="10 11">Mst</strain>
    </source>
</reference>
<dbReference type="InterPro" id="IPR033690">
    <property type="entry name" value="Adenylat_kinase_CS"/>
</dbReference>
<keyword evidence="1 5" id="KW-0808">Transferase</keyword>
<evidence type="ECO:0000256" key="6">
    <source>
        <dbReference type="RuleBase" id="RU003330"/>
    </source>
</evidence>
<dbReference type="GO" id="GO:0004017">
    <property type="term" value="F:AMP kinase activity"/>
    <property type="evidence" value="ECO:0007669"/>
    <property type="project" value="UniProtKB-UniRule"/>
</dbReference>
<feature type="binding site" evidence="5">
    <location>
        <position position="167"/>
    </location>
    <ligand>
        <name>AMP</name>
        <dbReference type="ChEBI" id="CHEBI:456215"/>
    </ligand>
</feature>
<dbReference type="InterPro" id="IPR000850">
    <property type="entry name" value="Adenylat/UMP-CMP_kin"/>
</dbReference>
<name>A0A4D6YFR4_9GAMM</name>
<dbReference type="Pfam" id="PF05191">
    <property type="entry name" value="ADK_lid"/>
    <property type="match status" value="1"/>
</dbReference>
<evidence type="ECO:0000313" key="11">
    <source>
        <dbReference type="Proteomes" id="UP000298673"/>
    </source>
</evidence>
<dbReference type="FunFam" id="3.40.50.300:FF:000106">
    <property type="entry name" value="Adenylate kinase mitochondrial"/>
    <property type="match status" value="1"/>
</dbReference>
<evidence type="ECO:0000256" key="5">
    <source>
        <dbReference type="HAMAP-Rule" id="MF_00235"/>
    </source>
</evidence>
<comment type="caution">
    <text evidence="5">Lacks conserved residue(s) required for the propagation of feature annotation.</text>
</comment>
<dbReference type="InterPro" id="IPR027417">
    <property type="entry name" value="P-loop_NTPase"/>
</dbReference>
<feature type="binding site" evidence="5">
    <location>
        <position position="123"/>
    </location>
    <ligand>
        <name>ATP</name>
        <dbReference type="ChEBI" id="CHEBI:30616"/>
    </ligand>
</feature>
<dbReference type="UniPathway" id="UPA00588">
    <property type="reaction ID" value="UER00649"/>
</dbReference>
<organism evidence="10 11">
    <name type="scientific">Buchnera aphidicola</name>
    <name type="common">Muscaphis stroyani</name>
    <dbReference type="NCBI Taxonomy" id="1241869"/>
    <lineage>
        <taxon>Bacteria</taxon>
        <taxon>Pseudomonadati</taxon>
        <taxon>Pseudomonadota</taxon>
        <taxon>Gammaproteobacteria</taxon>
        <taxon>Enterobacterales</taxon>
        <taxon>Erwiniaceae</taxon>
        <taxon>Buchnera</taxon>
    </lineage>
</organism>
<comment type="similarity">
    <text evidence="5 6">Belongs to the adenylate kinase family.</text>
</comment>
<dbReference type="HAMAP" id="MF_00235">
    <property type="entry name" value="Adenylate_kinase_Adk"/>
    <property type="match status" value="1"/>
</dbReference>
<keyword evidence="8" id="KW-0175">Coiled coil</keyword>
<dbReference type="PROSITE" id="PS00113">
    <property type="entry name" value="ADENYLATE_KINASE"/>
    <property type="match status" value="1"/>
</dbReference>
<dbReference type="GO" id="GO:0005524">
    <property type="term" value="F:ATP binding"/>
    <property type="evidence" value="ECO:0007669"/>
    <property type="project" value="UniProtKB-UniRule"/>
</dbReference>
<comment type="function">
    <text evidence="5">Catalyzes the reversible transfer of the terminal phosphate group between ATP and AMP. Plays an important role in cellular energy homeostasis and in adenine nucleotide metabolism.</text>
</comment>
<feature type="binding site" evidence="5">
    <location>
        <position position="200"/>
    </location>
    <ligand>
        <name>ATP</name>
        <dbReference type="ChEBI" id="CHEBI:30616"/>
    </ligand>
</feature>
<dbReference type="OrthoDB" id="9805030at2"/>
<evidence type="ECO:0000259" key="9">
    <source>
        <dbReference type="Pfam" id="PF05191"/>
    </source>
</evidence>
<keyword evidence="4 5" id="KW-0418">Kinase</keyword>
<keyword evidence="2 5" id="KW-0545">Nucleotide biosynthesis</keyword>
<feature type="region of interest" description="NMP" evidence="5">
    <location>
        <begin position="30"/>
        <end position="59"/>
    </location>
</feature>
<accession>A0A4D6YFR4</accession>
<feature type="binding site" evidence="5">
    <location>
        <position position="156"/>
    </location>
    <ligand>
        <name>AMP</name>
        <dbReference type="ChEBI" id="CHEBI:456215"/>
    </ligand>
</feature>
<gene>
    <name evidence="5" type="primary">adk</name>
    <name evidence="10" type="ORF">D9V75_02330</name>
</gene>
<keyword evidence="5 7" id="KW-0067">ATP-binding</keyword>
<dbReference type="RefSeq" id="WP_158343825.1">
    <property type="nucleotide sequence ID" value="NZ_CP034861.1"/>
</dbReference>
<dbReference type="InterPro" id="IPR006259">
    <property type="entry name" value="Adenyl_kin_sub"/>
</dbReference>
<feature type="binding site" evidence="5">
    <location>
        <position position="31"/>
    </location>
    <ligand>
        <name>AMP</name>
        <dbReference type="ChEBI" id="CHEBI:456215"/>
    </ligand>
</feature>
<dbReference type="Proteomes" id="UP000298673">
    <property type="component" value="Chromosome"/>
</dbReference>
<dbReference type="EMBL" id="CP034861">
    <property type="protein sequence ID" value="QCI24520.1"/>
    <property type="molecule type" value="Genomic_DNA"/>
</dbReference>
<comment type="subunit">
    <text evidence="5 7">Monomer.</text>
</comment>
<dbReference type="PRINTS" id="PR00094">
    <property type="entry name" value="ADENYLTKNASE"/>
</dbReference>
<feature type="binding site" evidence="5">
    <location>
        <begin position="132"/>
        <end position="133"/>
    </location>
    <ligand>
        <name>ATP</name>
        <dbReference type="ChEBI" id="CHEBI:30616"/>
    </ligand>
</feature>
<dbReference type="SUPFAM" id="SSF52540">
    <property type="entry name" value="P-loop containing nucleoside triphosphate hydrolases"/>
    <property type="match status" value="1"/>
</dbReference>
<dbReference type="GO" id="GO:0005737">
    <property type="term" value="C:cytoplasm"/>
    <property type="evidence" value="ECO:0007669"/>
    <property type="project" value="UniProtKB-SubCell"/>
</dbReference>
<feature type="domain" description="Adenylate kinase active site lid" evidence="9">
    <location>
        <begin position="123"/>
        <end position="158"/>
    </location>
</feature>
<comment type="pathway">
    <text evidence="5">Purine metabolism; AMP biosynthesis via salvage pathway; AMP from ADP: step 1/1.</text>
</comment>
<dbReference type="Pfam" id="PF00406">
    <property type="entry name" value="ADK"/>
    <property type="match status" value="1"/>
</dbReference>
<sequence>MRIVLLGAPGTGKGTQGKFIVEKYKIPSISTGDILRENIYLKNEIGNKIKKKIQKGQLVSNKIVCNVIKQRIEKNDCINGFMLDGFPRTIDQAHFLSKLNIKIDYVIEFIVPYELILERISGRRIHVPSGRVYHIKFNPPQIEEKDDVTGDLLSLRKDDNLEILKKRLEEHKKNKNLLDQYYKNEKKIGNIKYFKINGTDSVLNIKNKIQFILQ</sequence>
<evidence type="ECO:0000256" key="2">
    <source>
        <dbReference type="ARBA" id="ARBA00022727"/>
    </source>
</evidence>
<evidence type="ECO:0000313" key="10">
    <source>
        <dbReference type="EMBL" id="QCI24520.1"/>
    </source>
</evidence>
<keyword evidence="3 5" id="KW-0547">Nucleotide-binding</keyword>
<evidence type="ECO:0000256" key="4">
    <source>
        <dbReference type="ARBA" id="ARBA00022777"/>
    </source>
</evidence>
<keyword evidence="5" id="KW-0963">Cytoplasm</keyword>
<comment type="catalytic activity">
    <reaction evidence="5 7">
        <text>AMP + ATP = 2 ADP</text>
        <dbReference type="Rhea" id="RHEA:12973"/>
        <dbReference type="ChEBI" id="CHEBI:30616"/>
        <dbReference type="ChEBI" id="CHEBI:456215"/>
        <dbReference type="ChEBI" id="CHEBI:456216"/>
        <dbReference type="EC" id="2.7.4.3"/>
    </reaction>
</comment>
<feature type="binding site" evidence="5">
    <location>
        <position position="36"/>
    </location>
    <ligand>
        <name>AMP</name>
        <dbReference type="ChEBI" id="CHEBI:456215"/>
    </ligand>
</feature>
<comment type="subcellular location">
    <subcellularLocation>
        <location evidence="5 7">Cytoplasm</location>
    </subcellularLocation>
</comment>
<protein>
    <recommendedName>
        <fullName evidence="5 7">Adenylate kinase</fullName>
        <shortName evidence="5">AK</shortName>
        <ecNumber evidence="5 7">2.7.4.3</ecNumber>
    </recommendedName>
    <alternativeName>
        <fullName evidence="5">ATP-AMP transphosphorylase</fullName>
    </alternativeName>
    <alternativeName>
        <fullName evidence="5">ATP:AMP phosphotransferase</fullName>
    </alternativeName>
    <alternativeName>
        <fullName evidence="5">Adenylate monophosphate kinase</fullName>
    </alternativeName>
</protein>
<feature type="binding site" evidence="5">
    <location>
        <begin position="57"/>
        <end position="59"/>
    </location>
    <ligand>
        <name>AMP</name>
        <dbReference type="ChEBI" id="CHEBI:456215"/>
    </ligand>
</feature>
<evidence type="ECO:0000256" key="1">
    <source>
        <dbReference type="ARBA" id="ARBA00022679"/>
    </source>
</evidence>
<feature type="coiled-coil region" evidence="8">
    <location>
        <begin position="154"/>
        <end position="181"/>
    </location>
</feature>
<dbReference type="AlphaFoldDB" id="A0A4D6YFR4"/>
<feature type="region of interest" description="LID" evidence="5">
    <location>
        <begin position="122"/>
        <end position="159"/>
    </location>
</feature>
<dbReference type="NCBIfam" id="NF001379">
    <property type="entry name" value="PRK00279.1-1"/>
    <property type="match status" value="1"/>
</dbReference>
<feature type="binding site" evidence="5">
    <location>
        <begin position="10"/>
        <end position="15"/>
    </location>
    <ligand>
        <name>ATP</name>
        <dbReference type="ChEBI" id="CHEBI:30616"/>
    </ligand>
</feature>
<comment type="domain">
    <text evidence="5">Consists of three domains, a large central CORE domain and two small peripheral domains, NMPbind and LID, which undergo movements during catalysis. The LID domain closes over the site of phosphoryl transfer upon ATP binding. Assembling and dissambling the active center during each catalytic cycle provides an effective means to prevent ATP hydrolysis.</text>
</comment>
<feature type="binding site" evidence="5">
    <location>
        <position position="92"/>
    </location>
    <ligand>
        <name>AMP</name>
        <dbReference type="ChEBI" id="CHEBI:456215"/>
    </ligand>
</feature>
<feature type="binding site" evidence="5">
    <location>
        <begin position="85"/>
        <end position="88"/>
    </location>
    <ligand>
        <name>AMP</name>
        <dbReference type="ChEBI" id="CHEBI:456215"/>
    </ligand>
</feature>
<proteinExistence type="inferred from homology"/>
<dbReference type="InterPro" id="IPR007862">
    <property type="entry name" value="Adenylate_kinase_lid-dom"/>
</dbReference>
<reference evidence="10 11" key="2">
    <citation type="submission" date="2019-05" db="EMBL/GenBank/DDBJ databases">
        <title>Genome evolution of the obligate endosymbiont Buchnera aphidicola.</title>
        <authorList>
            <person name="Moran N.A."/>
        </authorList>
    </citation>
    <scope>NUCLEOTIDE SEQUENCE [LARGE SCALE GENOMIC DNA]</scope>
    <source>
        <strain evidence="10 11">Mst</strain>
    </source>
</reference>
<dbReference type="Gene3D" id="3.40.50.300">
    <property type="entry name" value="P-loop containing nucleotide triphosphate hydrolases"/>
    <property type="match status" value="1"/>
</dbReference>
<dbReference type="PANTHER" id="PTHR23359">
    <property type="entry name" value="NUCLEOTIDE KINASE"/>
    <property type="match status" value="1"/>
</dbReference>
<evidence type="ECO:0000256" key="7">
    <source>
        <dbReference type="RuleBase" id="RU003331"/>
    </source>
</evidence>
<dbReference type="GO" id="GO:0044209">
    <property type="term" value="P:AMP salvage"/>
    <property type="evidence" value="ECO:0007669"/>
    <property type="project" value="UniProtKB-UniRule"/>
</dbReference>
<evidence type="ECO:0000256" key="3">
    <source>
        <dbReference type="ARBA" id="ARBA00022741"/>
    </source>
</evidence>
<evidence type="ECO:0000256" key="8">
    <source>
        <dbReference type="SAM" id="Coils"/>
    </source>
</evidence>